<dbReference type="RefSeq" id="WP_230528395.1">
    <property type="nucleotide sequence ID" value="NZ_JAJGAK010000005.1"/>
</dbReference>
<keyword evidence="1" id="KW-0472">Membrane</keyword>
<feature type="transmembrane region" description="Helical" evidence="1">
    <location>
        <begin position="33"/>
        <end position="52"/>
    </location>
</feature>
<keyword evidence="1" id="KW-1133">Transmembrane helix</keyword>
<reference evidence="2" key="1">
    <citation type="submission" date="2021-10" db="EMBL/GenBank/DDBJ databases">
        <authorList>
            <person name="Lyu M."/>
            <person name="Wang X."/>
            <person name="Meng X."/>
            <person name="Xu K."/>
        </authorList>
    </citation>
    <scope>NUCLEOTIDE SEQUENCE</scope>
    <source>
        <strain evidence="2">A6</strain>
    </source>
</reference>
<sequence length="93" mass="10158">MSMTREELDAKLSAFDARIEGRFINIERDVKRLFALGVASIGTTMGTGFAAYQGMLSHFDTVLEAYHSGARHAQDIRVVTLPVQVHAPAAPPE</sequence>
<organism evidence="2 3">
    <name type="scientific">Noviluteimonas lactosilytica</name>
    <dbReference type="NCBI Taxonomy" id="2888523"/>
    <lineage>
        <taxon>Bacteria</taxon>
        <taxon>Pseudomonadati</taxon>
        <taxon>Pseudomonadota</taxon>
        <taxon>Gammaproteobacteria</taxon>
        <taxon>Lysobacterales</taxon>
        <taxon>Lysobacteraceae</taxon>
        <taxon>Noviluteimonas</taxon>
    </lineage>
</organism>
<protein>
    <submittedName>
        <fullName evidence="2">Uncharacterized protein</fullName>
    </submittedName>
</protein>
<dbReference type="EMBL" id="JAJGAK010000005">
    <property type="protein sequence ID" value="MCC8364601.1"/>
    <property type="molecule type" value="Genomic_DNA"/>
</dbReference>
<evidence type="ECO:0000313" key="2">
    <source>
        <dbReference type="EMBL" id="MCC8364601.1"/>
    </source>
</evidence>
<evidence type="ECO:0000256" key="1">
    <source>
        <dbReference type="SAM" id="Phobius"/>
    </source>
</evidence>
<name>A0ABS8JLX3_9GAMM</name>
<dbReference type="Proteomes" id="UP001165293">
    <property type="component" value="Unassembled WGS sequence"/>
</dbReference>
<keyword evidence="1" id="KW-0812">Transmembrane</keyword>
<keyword evidence="3" id="KW-1185">Reference proteome</keyword>
<evidence type="ECO:0000313" key="3">
    <source>
        <dbReference type="Proteomes" id="UP001165293"/>
    </source>
</evidence>
<gene>
    <name evidence="2" type="ORF">LK996_16135</name>
</gene>
<proteinExistence type="predicted"/>
<comment type="caution">
    <text evidence="2">The sequence shown here is derived from an EMBL/GenBank/DDBJ whole genome shotgun (WGS) entry which is preliminary data.</text>
</comment>
<accession>A0ABS8JLX3</accession>